<gene>
    <name evidence="4" type="ORF">SCF082_LOCUS29098</name>
</gene>
<keyword evidence="5" id="KW-1185">Reference proteome</keyword>
<dbReference type="PANTHER" id="PTHR47447">
    <property type="entry name" value="OS03G0856100 PROTEIN"/>
    <property type="match status" value="1"/>
</dbReference>
<comment type="caution">
    <text evidence="4">The sequence shown here is derived from an EMBL/GenBank/DDBJ whole genome shotgun (WGS) entry which is preliminary data.</text>
</comment>
<dbReference type="EMBL" id="CAXAMM010023335">
    <property type="protein sequence ID" value="CAK9053448.1"/>
    <property type="molecule type" value="Genomic_DNA"/>
</dbReference>
<feature type="repeat" description="PPR" evidence="2">
    <location>
        <begin position="137"/>
        <end position="167"/>
    </location>
</feature>
<dbReference type="Gene3D" id="1.25.40.10">
    <property type="entry name" value="Tetratricopeptide repeat domain"/>
    <property type="match status" value="1"/>
</dbReference>
<organism evidence="4 5">
    <name type="scientific">Durusdinium trenchii</name>
    <dbReference type="NCBI Taxonomy" id="1381693"/>
    <lineage>
        <taxon>Eukaryota</taxon>
        <taxon>Sar</taxon>
        <taxon>Alveolata</taxon>
        <taxon>Dinophyceae</taxon>
        <taxon>Suessiales</taxon>
        <taxon>Symbiodiniaceae</taxon>
        <taxon>Durusdinium</taxon>
    </lineage>
</organism>
<evidence type="ECO:0000313" key="4">
    <source>
        <dbReference type="EMBL" id="CAK9053448.1"/>
    </source>
</evidence>
<dbReference type="Proteomes" id="UP001642464">
    <property type="component" value="Unassembled WGS sequence"/>
</dbReference>
<dbReference type="PANTHER" id="PTHR47447:SF23">
    <property type="entry name" value="PENTACOTRIPEPTIDE-REPEAT REGION OF PRORP DOMAIN-CONTAINING PROTEIN"/>
    <property type="match status" value="1"/>
</dbReference>
<dbReference type="Pfam" id="PF13041">
    <property type="entry name" value="PPR_2"/>
    <property type="match status" value="1"/>
</dbReference>
<dbReference type="InterPro" id="IPR011990">
    <property type="entry name" value="TPR-like_helical_dom_sf"/>
</dbReference>
<evidence type="ECO:0000256" key="3">
    <source>
        <dbReference type="SAM" id="MobiDB-lite"/>
    </source>
</evidence>
<dbReference type="PROSITE" id="PS51375">
    <property type="entry name" value="PPR"/>
    <property type="match status" value="3"/>
</dbReference>
<reference evidence="4 5" key="1">
    <citation type="submission" date="2024-02" db="EMBL/GenBank/DDBJ databases">
        <authorList>
            <person name="Chen Y."/>
            <person name="Shah S."/>
            <person name="Dougan E. K."/>
            <person name="Thang M."/>
            <person name="Chan C."/>
        </authorList>
    </citation>
    <scope>NUCLEOTIDE SEQUENCE [LARGE SCALE GENOMIC DNA]</scope>
</reference>
<feature type="repeat" description="PPR" evidence="2">
    <location>
        <begin position="67"/>
        <end position="101"/>
    </location>
</feature>
<evidence type="ECO:0000256" key="1">
    <source>
        <dbReference type="ARBA" id="ARBA00022737"/>
    </source>
</evidence>
<dbReference type="NCBIfam" id="TIGR00756">
    <property type="entry name" value="PPR"/>
    <property type="match status" value="2"/>
</dbReference>
<dbReference type="Pfam" id="PF01535">
    <property type="entry name" value="PPR"/>
    <property type="match status" value="1"/>
</dbReference>
<feature type="repeat" description="PPR" evidence="2">
    <location>
        <begin position="102"/>
        <end position="136"/>
    </location>
</feature>
<feature type="region of interest" description="Disordered" evidence="3">
    <location>
        <begin position="1"/>
        <end position="23"/>
    </location>
</feature>
<dbReference type="InterPro" id="IPR002885">
    <property type="entry name" value="PPR_rpt"/>
</dbReference>
<sequence length="231" mass="25828">MKRKKPDEAEGNGAMEATKTKGAPMAKWQRNRLIQLNQVIARAARFKKMKQARKAYEDILKEKLQPSAQTFGALVNAAVRVGDLQEARRWLKASASFGVNPGVVAYTTLLKGLCEAGEMDQAREALQEMLENKCQPNIRTANTLLRGYRRAGEVDASVELLQQMENDWGVAPDATSSEYLVALLCQGFRVAAARRLLKRRPFQATQGRTGPRLRVAWTTTKKRREDLGGRV</sequence>
<accession>A0ABP0MQR5</accession>
<evidence type="ECO:0000256" key="2">
    <source>
        <dbReference type="PROSITE-ProRule" id="PRU00708"/>
    </source>
</evidence>
<name>A0ABP0MQR5_9DINO</name>
<keyword evidence="1" id="KW-0677">Repeat</keyword>
<proteinExistence type="predicted"/>
<protein>
    <submittedName>
        <fullName evidence="4">Mitochondrial</fullName>
    </submittedName>
</protein>
<evidence type="ECO:0000313" key="5">
    <source>
        <dbReference type="Proteomes" id="UP001642464"/>
    </source>
</evidence>